<dbReference type="AlphaFoldDB" id="A0AAW1MLN2"/>
<keyword evidence="4" id="KW-1185">Reference proteome</keyword>
<sequence>MEVEYRPGEKMRHVDALSRNPLANVGVVNMAEGDWFLTVQLQDDKAQKIVAQLAEGVENKDLKADYKVTGGQLYRRTKAGDRLYVPAIRKFNLLRMYHDDTGHPGVRRCLELIQQNWFPKMGRFVDKYVTSCLRCALSKGEYGRKAGCLHPIEKAAIPFDTVHIDHLGPFSRSRRGNSYVLVEVDGFTRFTLIKATKTVSTAETVTKLRKVFGEFGYPRRMISETVTKLRKVFGEFGYPRRMISDRSLAFTSKAANGQVERQNRTILDALATGAEDELSWDEKLPDVMWGMNNMANSATDVSPAQLMFTLYRGHMVDLSEGVKAANDNGASCRTRRKSNSYLRRKSNSYLIGEGGRKKTSTRRAKRYVRDMINGERLQPNIRKAIWCSGGEQALLLAIKA</sequence>
<evidence type="ECO:0000256" key="1">
    <source>
        <dbReference type="ARBA" id="ARBA00012493"/>
    </source>
</evidence>
<name>A0AAW1MLN2_POPJA</name>
<evidence type="ECO:0000313" key="4">
    <source>
        <dbReference type="Proteomes" id="UP001458880"/>
    </source>
</evidence>
<dbReference type="Gene3D" id="3.30.420.10">
    <property type="entry name" value="Ribonuclease H-like superfamily/Ribonuclease H"/>
    <property type="match status" value="2"/>
</dbReference>
<dbReference type="PANTHER" id="PTHR37984:SF5">
    <property type="entry name" value="PROTEIN NYNRIN-LIKE"/>
    <property type="match status" value="1"/>
</dbReference>
<dbReference type="InterPro" id="IPR012337">
    <property type="entry name" value="RNaseH-like_sf"/>
</dbReference>
<proteinExistence type="predicted"/>
<dbReference type="EC" id="2.7.7.49" evidence="1"/>
<dbReference type="Proteomes" id="UP001458880">
    <property type="component" value="Unassembled WGS sequence"/>
</dbReference>
<protein>
    <recommendedName>
        <fullName evidence="1">RNA-directed DNA polymerase</fullName>
        <ecNumber evidence="1">2.7.7.49</ecNumber>
    </recommendedName>
</protein>
<dbReference type="InterPro" id="IPR041588">
    <property type="entry name" value="Integrase_H2C2"/>
</dbReference>
<evidence type="ECO:0000313" key="3">
    <source>
        <dbReference type="EMBL" id="KAK9747057.1"/>
    </source>
</evidence>
<gene>
    <name evidence="3" type="ORF">QE152_g5599</name>
</gene>
<organism evidence="3 4">
    <name type="scientific">Popillia japonica</name>
    <name type="common">Japanese beetle</name>
    <dbReference type="NCBI Taxonomy" id="7064"/>
    <lineage>
        <taxon>Eukaryota</taxon>
        <taxon>Metazoa</taxon>
        <taxon>Ecdysozoa</taxon>
        <taxon>Arthropoda</taxon>
        <taxon>Hexapoda</taxon>
        <taxon>Insecta</taxon>
        <taxon>Pterygota</taxon>
        <taxon>Neoptera</taxon>
        <taxon>Endopterygota</taxon>
        <taxon>Coleoptera</taxon>
        <taxon>Polyphaga</taxon>
        <taxon>Scarabaeiformia</taxon>
        <taxon>Scarabaeidae</taxon>
        <taxon>Rutelinae</taxon>
        <taxon>Popillia</taxon>
    </lineage>
</organism>
<dbReference type="GO" id="GO:0003964">
    <property type="term" value="F:RNA-directed DNA polymerase activity"/>
    <property type="evidence" value="ECO:0007669"/>
    <property type="project" value="UniProtKB-EC"/>
</dbReference>
<accession>A0AAW1MLN2</accession>
<evidence type="ECO:0000259" key="2">
    <source>
        <dbReference type="PROSITE" id="PS50994"/>
    </source>
</evidence>
<dbReference type="InterPro" id="IPR036397">
    <property type="entry name" value="RNaseH_sf"/>
</dbReference>
<dbReference type="InterPro" id="IPR001584">
    <property type="entry name" value="Integrase_cat-core"/>
</dbReference>
<dbReference type="SUPFAM" id="SSF53098">
    <property type="entry name" value="Ribonuclease H-like"/>
    <property type="match status" value="1"/>
</dbReference>
<reference evidence="3 4" key="1">
    <citation type="journal article" date="2024" name="BMC Genomics">
        <title>De novo assembly and annotation of Popillia japonica's genome with initial clues to its potential as an invasive pest.</title>
        <authorList>
            <person name="Cucini C."/>
            <person name="Boschi S."/>
            <person name="Funari R."/>
            <person name="Cardaioli E."/>
            <person name="Iannotti N."/>
            <person name="Marturano G."/>
            <person name="Paoli F."/>
            <person name="Bruttini M."/>
            <person name="Carapelli A."/>
            <person name="Frati F."/>
            <person name="Nardi F."/>
        </authorList>
    </citation>
    <scope>NUCLEOTIDE SEQUENCE [LARGE SCALE GENOMIC DNA]</scope>
    <source>
        <strain evidence="3">DMR45628</strain>
    </source>
</reference>
<dbReference type="GO" id="GO:0003676">
    <property type="term" value="F:nucleic acid binding"/>
    <property type="evidence" value="ECO:0007669"/>
    <property type="project" value="InterPro"/>
</dbReference>
<dbReference type="Gene3D" id="1.10.340.70">
    <property type="match status" value="1"/>
</dbReference>
<dbReference type="GO" id="GO:0015074">
    <property type="term" value="P:DNA integration"/>
    <property type="evidence" value="ECO:0007669"/>
    <property type="project" value="InterPro"/>
</dbReference>
<feature type="domain" description="Integrase catalytic" evidence="2">
    <location>
        <begin position="154"/>
        <end position="311"/>
    </location>
</feature>
<dbReference type="EMBL" id="JASPKY010000034">
    <property type="protein sequence ID" value="KAK9747057.1"/>
    <property type="molecule type" value="Genomic_DNA"/>
</dbReference>
<comment type="caution">
    <text evidence="3">The sequence shown here is derived from an EMBL/GenBank/DDBJ whole genome shotgun (WGS) entry which is preliminary data.</text>
</comment>
<dbReference type="InterPro" id="IPR050951">
    <property type="entry name" value="Retrovirus_Pol_polyprotein"/>
</dbReference>
<dbReference type="PROSITE" id="PS50994">
    <property type="entry name" value="INTEGRASE"/>
    <property type="match status" value="1"/>
</dbReference>
<dbReference type="Pfam" id="PF17921">
    <property type="entry name" value="Integrase_H2C2"/>
    <property type="match status" value="1"/>
</dbReference>
<dbReference type="PANTHER" id="PTHR37984">
    <property type="entry name" value="PROTEIN CBG26694"/>
    <property type="match status" value="1"/>
</dbReference>